<protein>
    <submittedName>
        <fullName evidence="3">Paraquat-inducible protein B</fullName>
    </submittedName>
</protein>
<evidence type="ECO:0000313" key="3">
    <source>
        <dbReference type="EMBL" id="WPL17257.1"/>
    </source>
</evidence>
<dbReference type="EMBL" id="CP121472">
    <property type="protein sequence ID" value="WPL17257.1"/>
    <property type="molecule type" value="Genomic_DNA"/>
</dbReference>
<dbReference type="RefSeq" id="WP_328987774.1">
    <property type="nucleotide sequence ID" value="NZ_CP121472.1"/>
</dbReference>
<keyword evidence="1" id="KW-0812">Transmembrane</keyword>
<dbReference type="Proteomes" id="UP001432180">
    <property type="component" value="Chromosome"/>
</dbReference>
<keyword evidence="4" id="KW-1185">Reference proteome</keyword>
<accession>A0ABZ0SA00</accession>
<name>A0ABZ0SA00_9GAMM</name>
<sequence>MSKEANPAVIGGFVLGALVIFVGALIVFGSGALLRERIALVTFFPGSVQGLNIGAQVQFQGVPIGQVTGIGLNYLPKTNSFRVPVRYDIWPRNVAVLGGVGQTDPRTVIRQLVENKGLRARLQSVSLVTGQYVVSLSLNPNLPAEPNEQDYLGAIQVPAIEATRDRVEDLLATLPLNDLVEQTTGTLDAIHRLFVSGKLHDSVDSLDATLTQAHQALRTLNQNLQPLLNSLQQVLTNTNKLSISAREQVEQIAPSVARAAENTAILTADLQREWAPLTASAQATLTQGTKTLATLESLVARDSPTRYQLDQLLRETTDAARSIRGLADYLERHPEALLSGKSGVPRR</sequence>
<evidence type="ECO:0000259" key="2">
    <source>
        <dbReference type="Pfam" id="PF02470"/>
    </source>
</evidence>
<dbReference type="PANTHER" id="PTHR36698:SF3">
    <property type="entry name" value="ABC-TYPE TRANSPORT AUXILIARY LIPOPROTEIN COMPONENT DOMAIN-CONTAINING PROTEIN"/>
    <property type="match status" value="1"/>
</dbReference>
<feature type="domain" description="Mce/MlaD" evidence="2">
    <location>
        <begin position="46"/>
        <end position="133"/>
    </location>
</feature>
<reference evidence="3 4" key="1">
    <citation type="journal article" date="2023" name="Microorganisms">
        <title>Thiorhodovibrio frisius and Trv. litoralis spp. nov., Two Novel Members from a Clade of Fastidious Purple Sulfur Bacteria That Exhibit Unique Red-Shifted Light-Harvesting Capabilities.</title>
        <authorList>
            <person name="Methner A."/>
            <person name="Kuzyk S.B."/>
            <person name="Petersen J."/>
            <person name="Bauer S."/>
            <person name="Brinkmann H."/>
            <person name="Sichau K."/>
            <person name="Wanner G."/>
            <person name="Wolf J."/>
            <person name="Neumann-Schaal M."/>
            <person name="Henke P."/>
            <person name="Tank M."/>
            <person name="Sproer C."/>
            <person name="Bunk B."/>
            <person name="Overmann J."/>
        </authorList>
    </citation>
    <scope>NUCLEOTIDE SEQUENCE [LARGE SCALE GENOMIC DNA]</scope>
    <source>
        <strain evidence="3 4">DSM 6702</strain>
    </source>
</reference>
<dbReference type="InterPro" id="IPR003399">
    <property type="entry name" value="Mce/MlaD"/>
</dbReference>
<feature type="transmembrane region" description="Helical" evidence="1">
    <location>
        <begin position="12"/>
        <end position="34"/>
    </location>
</feature>
<evidence type="ECO:0000313" key="4">
    <source>
        <dbReference type="Proteomes" id="UP001432180"/>
    </source>
</evidence>
<gene>
    <name evidence="3" type="primary">pqiB</name>
    <name evidence="3" type="ORF">Thiowin_02253</name>
</gene>
<dbReference type="PANTHER" id="PTHR36698">
    <property type="entry name" value="BLL5892 PROTEIN"/>
    <property type="match status" value="1"/>
</dbReference>
<keyword evidence="1" id="KW-1133">Transmembrane helix</keyword>
<dbReference type="Pfam" id="PF02470">
    <property type="entry name" value="MlaD"/>
    <property type="match status" value="1"/>
</dbReference>
<evidence type="ECO:0000256" key="1">
    <source>
        <dbReference type="SAM" id="Phobius"/>
    </source>
</evidence>
<proteinExistence type="predicted"/>
<keyword evidence="1" id="KW-0472">Membrane</keyword>
<organism evidence="3 4">
    <name type="scientific">Thiorhodovibrio winogradskyi</name>
    <dbReference type="NCBI Taxonomy" id="77007"/>
    <lineage>
        <taxon>Bacteria</taxon>
        <taxon>Pseudomonadati</taxon>
        <taxon>Pseudomonadota</taxon>
        <taxon>Gammaproteobacteria</taxon>
        <taxon>Chromatiales</taxon>
        <taxon>Chromatiaceae</taxon>
        <taxon>Thiorhodovibrio</taxon>
    </lineage>
</organism>